<dbReference type="Gramene" id="MELO3C016547.2.1">
    <property type="protein sequence ID" value="MELO3C016547.2.1"/>
    <property type="gene ID" value="MELO3C016547.2"/>
</dbReference>
<proteinExistence type="predicted"/>
<dbReference type="AlphaFoldDB" id="A0A9I9DCW9"/>
<name>A0A9I9DCW9_CUCME</name>
<sequence length="58" mass="6639">MQGRLISKARSGNPAFNKTNDKEGERFRRQGVETKPSMKPKIEKVKRIGGKLWKPSIQ</sequence>
<feature type="region of interest" description="Disordered" evidence="1">
    <location>
        <begin position="1"/>
        <end position="40"/>
    </location>
</feature>
<evidence type="ECO:0000256" key="1">
    <source>
        <dbReference type="SAM" id="MobiDB-lite"/>
    </source>
</evidence>
<feature type="compositionally biased region" description="Basic and acidic residues" evidence="1">
    <location>
        <begin position="19"/>
        <end position="32"/>
    </location>
</feature>
<reference evidence="2" key="1">
    <citation type="submission" date="2023-03" db="UniProtKB">
        <authorList>
            <consortium name="EnsemblPlants"/>
        </authorList>
    </citation>
    <scope>IDENTIFICATION</scope>
</reference>
<dbReference type="EnsemblPlants" id="MELO3C016547.2.1">
    <property type="protein sequence ID" value="MELO3C016547.2.1"/>
    <property type="gene ID" value="MELO3C016547.2"/>
</dbReference>
<accession>A0A9I9DCW9</accession>
<protein>
    <submittedName>
        <fullName evidence="2">Uncharacterized protein</fullName>
    </submittedName>
</protein>
<evidence type="ECO:0000313" key="2">
    <source>
        <dbReference type="EnsemblPlants" id="MELO3C016547.2.1"/>
    </source>
</evidence>
<organism evidence="2">
    <name type="scientific">Cucumis melo</name>
    <name type="common">Muskmelon</name>
    <dbReference type="NCBI Taxonomy" id="3656"/>
    <lineage>
        <taxon>Eukaryota</taxon>
        <taxon>Viridiplantae</taxon>
        <taxon>Streptophyta</taxon>
        <taxon>Embryophyta</taxon>
        <taxon>Tracheophyta</taxon>
        <taxon>Spermatophyta</taxon>
        <taxon>Magnoliopsida</taxon>
        <taxon>eudicotyledons</taxon>
        <taxon>Gunneridae</taxon>
        <taxon>Pentapetalae</taxon>
        <taxon>rosids</taxon>
        <taxon>fabids</taxon>
        <taxon>Cucurbitales</taxon>
        <taxon>Cucurbitaceae</taxon>
        <taxon>Benincaseae</taxon>
        <taxon>Cucumis</taxon>
    </lineage>
</organism>